<gene>
    <name evidence="1" type="ORF">AW736_01995</name>
</gene>
<dbReference type="RefSeq" id="WP_068768606.1">
    <property type="nucleotide sequence ID" value="NZ_CP109796.1"/>
</dbReference>
<proteinExistence type="predicted"/>
<name>A0A178IP10_9BACT</name>
<reference evidence="1 2" key="1">
    <citation type="submission" date="2016-01" db="EMBL/GenBank/DDBJ databases">
        <title>High potential of lignocellulose degradation of a new Verrucomicrobia species.</title>
        <authorList>
            <person name="Wang Y."/>
            <person name="Shi Y."/>
            <person name="Qiu Z."/>
            <person name="Liu S."/>
            <person name="Yang H."/>
        </authorList>
    </citation>
    <scope>NUCLEOTIDE SEQUENCE [LARGE SCALE GENOMIC DNA]</scope>
    <source>
        <strain evidence="1 2">TSB47</strain>
    </source>
</reference>
<dbReference type="Proteomes" id="UP000078486">
    <property type="component" value="Unassembled WGS sequence"/>
</dbReference>
<protein>
    <submittedName>
        <fullName evidence="1">Uncharacterized protein</fullName>
    </submittedName>
</protein>
<evidence type="ECO:0000313" key="2">
    <source>
        <dbReference type="Proteomes" id="UP000078486"/>
    </source>
</evidence>
<dbReference type="OrthoDB" id="6057829at2"/>
<comment type="caution">
    <text evidence="1">The sequence shown here is derived from an EMBL/GenBank/DDBJ whole genome shotgun (WGS) entry which is preliminary data.</text>
</comment>
<evidence type="ECO:0000313" key="1">
    <source>
        <dbReference type="EMBL" id="OAM91593.1"/>
    </source>
</evidence>
<sequence>MVIFASESELLEILDRADAMIAACVAGSLGIHEFIDQLGHLHGYHALDGHESDAEEIAMLARYCSRVEWIERVLEEVGGICADDDASKEAYVKAGRFDSSEALRRLRALVES</sequence>
<dbReference type="EMBL" id="LRRQ01000018">
    <property type="protein sequence ID" value="OAM91593.1"/>
    <property type="molecule type" value="Genomic_DNA"/>
</dbReference>
<organism evidence="1 2">
    <name type="scientific">Termitidicoccus mucosus</name>
    <dbReference type="NCBI Taxonomy" id="1184151"/>
    <lineage>
        <taxon>Bacteria</taxon>
        <taxon>Pseudomonadati</taxon>
        <taxon>Verrucomicrobiota</taxon>
        <taxon>Opitutia</taxon>
        <taxon>Opitutales</taxon>
        <taxon>Opitutaceae</taxon>
        <taxon>Termitidicoccus</taxon>
    </lineage>
</organism>
<dbReference type="AlphaFoldDB" id="A0A178IP10"/>
<keyword evidence="2" id="KW-1185">Reference proteome</keyword>
<accession>A0A178IP10</accession>